<proteinExistence type="predicted"/>
<name>A0A251KVK7_MANES</name>
<organism evidence="1">
    <name type="scientific">Manihot esculenta</name>
    <name type="common">Cassava</name>
    <name type="synonym">Jatropha manihot</name>
    <dbReference type="NCBI Taxonomy" id="3983"/>
    <lineage>
        <taxon>Eukaryota</taxon>
        <taxon>Viridiplantae</taxon>
        <taxon>Streptophyta</taxon>
        <taxon>Embryophyta</taxon>
        <taxon>Tracheophyta</taxon>
        <taxon>Spermatophyta</taxon>
        <taxon>Magnoliopsida</taxon>
        <taxon>eudicotyledons</taxon>
        <taxon>Gunneridae</taxon>
        <taxon>Pentapetalae</taxon>
        <taxon>rosids</taxon>
        <taxon>fabids</taxon>
        <taxon>Malpighiales</taxon>
        <taxon>Euphorbiaceae</taxon>
        <taxon>Crotonoideae</taxon>
        <taxon>Manihoteae</taxon>
        <taxon>Manihot</taxon>
    </lineage>
</organism>
<evidence type="ECO:0000313" key="1">
    <source>
        <dbReference type="EMBL" id="OAY49821.1"/>
    </source>
</evidence>
<protein>
    <submittedName>
        <fullName evidence="1">Uncharacterized protein</fullName>
    </submittedName>
</protein>
<dbReference type="AlphaFoldDB" id="A0A251KVK7"/>
<sequence length="72" mass="8207">MWSWLPSPLWTTLGEDIASNQVGHLNGHDYLLLCESVRSHLCLFVVIPSHLEMGVFSSLDMPLLDWILQNKT</sequence>
<accession>A0A251KVK7</accession>
<gene>
    <name evidence="1" type="ORF">MANES_05G086100</name>
</gene>
<reference evidence="1" key="1">
    <citation type="submission" date="2016-02" db="EMBL/GenBank/DDBJ databases">
        <title>WGS assembly of Manihot esculenta.</title>
        <authorList>
            <person name="Bredeson J.V."/>
            <person name="Prochnik S.E."/>
            <person name="Lyons J.B."/>
            <person name="Schmutz J."/>
            <person name="Grimwood J."/>
            <person name="Vrebalov J."/>
            <person name="Bart R.S."/>
            <person name="Amuge T."/>
            <person name="Ferguson M.E."/>
            <person name="Green R."/>
            <person name="Putnam N."/>
            <person name="Stites J."/>
            <person name="Rounsley S."/>
            <person name="Rokhsar D.S."/>
        </authorList>
    </citation>
    <scope>NUCLEOTIDE SEQUENCE [LARGE SCALE GENOMIC DNA]</scope>
    <source>
        <tissue evidence="1">Leaf</tissue>
    </source>
</reference>
<dbReference type="EMBL" id="CM004391">
    <property type="protein sequence ID" value="OAY49821.1"/>
    <property type="molecule type" value="Genomic_DNA"/>
</dbReference>
<dbReference type="EMBL" id="CM004391">
    <property type="protein sequence ID" value="OAY49822.1"/>
    <property type="molecule type" value="Genomic_DNA"/>
</dbReference>